<comment type="caution">
    <text evidence="1">The sequence shown here is derived from an EMBL/GenBank/DDBJ whole genome shotgun (WGS) entry which is preliminary data.</text>
</comment>
<proteinExistence type="predicted"/>
<gene>
    <name evidence="1" type="ORF">ACFPGP_22190</name>
</gene>
<sequence>MEGIRRGCRRFRDDLHLCWRHVADWGRHIWDRLTSEPGYAEAVAALVVASAELLTRSSRVRRLAHDLARVLLAVIRTLVPQPDPGDGLWT</sequence>
<dbReference type="EMBL" id="JBHSKD010000027">
    <property type="protein sequence ID" value="MFC5179404.1"/>
    <property type="molecule type" value="Genomic_DNA"/>
</dbReference>
<accession>A0ABW0BQ21</accession>
<evidence type="ECO:0000313" key="1">
    <source>
        <dbReference type="EMBL" id="MFC5179404.1"/>
    </source>
</evidence>
<keyword evidence="2" id="KW-1185">Reference proteome</keyword>
<evidence type="ECO:0000313" key="2">
    <source>
        <dbReference type="Proteomes" id="UP001596087"/>
    </source>
</evidence>
<protein>
    <submittedName>
        <fullName evidence="1">Uncharacterized protein</fullName>
    </submittedName>
</protein>
<dbReference type="Proteomes" id="UP001596087">
    <property type="component" value="Unassembled WGS sequence"/>
</dbReference>
<name>A0ABW0BQ21_9ACTN</name>
<organism evidence="1 2">
    <name type="scientific">Nocardioides taihuensis</name>
    <dbReference type="NCBI Taxonomy" id="1835606"/>
    <lineage>
        <taxon>Bacteria</taxon>
        <taxon>Bacillati</taxon>
        <taxon>Actinomycetota</taxon>
        <taxon>Actinomycetes</taxon>
        <taxon>Propionibacteriales</taxon>
        <taxon>Nocardioidaceae</taxon>
        <taxon>Nocardioides</taxon>
    </lineage>
</organism>
<reference evidence="2" key="1">
    <citation type="journal article" date="2019" name="Int. J. Syst. Evol. Microbiol.">
        <title>The Global Catalogue of Microorganisms (GCM) 10K type strain sequencing project: providing services to taxonomists for standard genome sequencing and annotation.</title>
        <authorList>
            <consortium name="The Broad Institute Genomics Platform"/>
            <consortium name="The Broad Institute Genome Sequencing Center for Infectious Disease"/>
            <person name="Wu L."/>
            <person name="Ma J."/>
        </authorList>
    </citation>
    <scope>NUCLEOTIDE SEQUENCE [LARGE SCALE GENOMIC DNA]</scope>
    <source>
        <strain evidence="2">DFY41</strain>
    </source>
</reference>
<dbReference type="RefSeq" id="WP_378593506.1">
    <property type="nucleotide sequence ID" value="NZ_JBHSKD010000027.1"/>
</dbReference>